<dbReference type="GO" id="GO:0043720">
    <property type="term" value="F:3-keto-5-aminohexanoate cleavage activity"/>
    <property type="evidence" value="ECO:0007669"/>
    <property type="project" value="InterPro"/>
</dbReference>
<dbReference type="AlphaFoldDB" id="A0A2P2GGW7"/>
<evidence type="ECO:0008006" key="3">
    <source>
        <dbReference type="Google" id="ProtNLM"/>
    </source>
</evidence>
<dbReference type="SUPFAM" id="SSF51366">
    <property type="entry name" value="Ribulose-phoshate binding barrel"/>
    <property type="match status" value="1"/>
</dbReference>
<dbReference type="Proteomes" id="UP000265325">
    <property type="component" value="Unassembled WGS sequence"/>
</dbReference>
<sequence>MLQVCLNGGHGPGDSAAVPMSPDAMAEAAAAAVAAGADDVHVHPKTPCGSDTLSPRVLADTLAAIRAAVDVPVGVTTGVRSEPDPVRRLARVRAWTVLPDHACVNWHEPGAEALAGALLGRGVAVEACLRSGTDGPARFLRSSLAPRVLRVHAEVTDPSPATAGATARALLAALSRSPHARPVLLHGSGATAWPLLHLARQLGLAARIGLEDTLLLPDGSPARSNAQLVSAALSAPISA</sequence>
<evidence type="ECO:0000313" key="1">
    <source>
        <dbReference type="EMBL" id="KKZ70035.1"/>
    </source>
</evidence>
<gene>
    <name evidence="1" type="ORF">VO63_30995</name>
</gene>
<dbReference type="PANTHER" id="PTHR37418:SF1">
    <property type="entry name" value="3-KETO-5-AMINOHEXANOATE CLEAVAGE PROTEIN"/>
    <property type="match status" value="1"/>
</dbReference>
<dbReference type="OrthoDB" id="3424160at2"/>
<dbReference type="InterPro" id="IPR011060">
    <property type="entry name" value="RibuloseP-bd_barrel"/>
</dbReference>
<organism evidence="1 2">
    <name type="scientific">Streptomyces showdoensis</name>
    <dbReference type="NCBI Taxonomy" id="68268"/>
    <lineage>
        <taxon>Bacteria</taxon>
        <taxon>Bacillati</taxon>
        <taxon>Actinomycetota</taxon>
        <taxon>Actinomycetes</taxon>
        <taxon>Kitasatosporales</taxon>
        <taxon>Streptomycetaceae</taxon>
        <taxon>Streptomyces</taxon>
    </lineage>
</organism>
<accession>A0A2P2GGW7</accession>
<comment type="caution">
    <text evidence="1">The sequence shown here is derived from an EMBL/GenBank/DDBJ whole genome shotgun (WGS) entry which is preliminary data.</text>
</comment>
<dbReference type="Pfam" id="PF05853">
    <property type="entry name" value="BKACE"/>
    <property type="match status" value="2"/>
</dbReference>
<dbReference type="InterPro" id="IPR008567">
    <property type="entry name" value="BKACE"/>
</dbReference>
<dbReference type="Gene3D" id="3.20.20.70">
    <property type="entry name" value="Aldolase class I"/>
    <property type="match status" value="2"/>
</dbReference>
<dbReference type="RefSeq" id="WP_046911408.1">
    <property type="nucleotide sequence ID" value="NZ_BAAAXG010000026.1"/>
</dbReference>
<dbReference type="EMBL" id="LAQS01000070">
    <property type="protein sequence ID" value="KKZ70035.1"/>
    <property type="molecule type" value="Genomic_DNA"/>
</dbReference>
<reference evidence="1 2" key="1">
    <citation type="submission" date="2015-05" db="EMBL/GenBank/DDBJ databases">
        <title>Draft Genome assembly of Streptomyces showdoensis.</title>
        <authorList>
            <person name="Thapa K.K."/>
            <person name="Metsa-Ketela M."/>
        </authorList>
    </citation>
    <scope>NUCLEOTIDE SEQUENCE [LARGE SCALE GENOMIC DNA]</scope>
    <source>
        <strain evidence="1 2">ATCC 15227</strain>
    </source>
</reference>
<keyword evidence="2" id="KW-1185">Reference proteome</keyword>
<evidence type="ECO:0000313" key="2">
    <source>
        <dbReference type="Proteomes" id="UP000265325"/>
    </source>
</evidence>
<proteinExistence type="predicted"/>
<protein>
    <recommendedName>
        <fullName evidence="3">3-keto-5-aminohexanoate cleavage protein</fullName>
    </recommendedName>
</protein>
<dbReference type="InterPro" id="IPR013785">
    <property type="entry name" value="Aldolase_TIM"/>
</dbReference>
<dbReference type="PANTHER" id="PTHR37418">
    <property type="entry name" value="3-KETO-5-AMINOHEXANOATE CLEAVAGE ENZYME-RELATED"/>
    <property type="match status" value="1"/>
</dbReference>
<name>A0A2P2GGW7_STREW</name>